<feature type="transmembrane region" description="Helical" evidence="1">
    <location>
        <begin position="12"/>
        <end position="30"/>
    </location>
</feature>
<evidence type="ECO:0000313" key="2">
    <source>
        <dbReference type="EMBL" id="CAF4836389.1"/>
    </source>
</evidence>
<accession>A0A821R563</accession>
<evidence type="ECO:0000256" key="1">
    <source>
        <dbReference type="SAM" id="Phobius"/>
    </source>
</evidence>
<dbReference type="Proteomes" id="UP000663873">
    <property type="component" value="Unassembled WGS sequence"/>
</dbReference>
<evidence type="ECO:0000313" key="3">
    <source>
        <dbReference type="Proteomes" id="UP000663873"/>
    </source>
</evidence>
<feature type="non-terminal residue" evidence="2">
    <location>
        <position position="91"/>
    </location>
</feature>
<dbReference type="SUPFAM" id="SSF51971">
    <property type="entry name" value="Nucleotide-binding domain"/>
    <property type="match status" value="1"/>
</dbReference>
<comment type="caution">
    <text evidence="2">The sequence shown here is derived from an EMBL/GenBank/DDBJ whole genome shotgun (WGS) entry which is preliminary data.</text>
</comment>
<reference evidence="2" key="1">
    <citation type="submission" date="2021-02" db="EMBL/GenBank/DDBJ databases">
        <authorList>
            <person name="Nowell W R."/>
        </authorList>
    </citation>
    <scope>NUCLEOTIDE SEQUENCE</scope>
</reference>
<dbReference type="EMBL" id="CAJOBP010056796">
    <property type="protein sequence ID" value="CAF4836389.1"/>
    <property type="molecule type" value="Genomic_DNA"/>
</dbReference>
<organism evidence="2 3">
    <name type="scientific">Rotaria socialis</name>
    <dbReference type="NCBI Taxonomy" id="392032"/>
    <lineage>
        <taxon>Eukaryota</taxon>
        <taxon>Metazoa</taxon>
        <taxon>Spiralia</taxon>
        <taxon>Gnathifera</taxon>
        <taxon>Rotifera</taxon>
        <taxon>Eurotatoria</taxon>
        <taxon>Bdelloidea</taxon>
        <taxon>Philodinida</taxon>
        <taxon>Philodinidae</taxon>
        <taxon>Rotaria</taxon>
    </lineage>
</organism>
<name>A0A821R563_9BILA</name>
<protein>
    <recommendedName>
        <fullName evidence="4">FAD-binding domain-containing protein</fullName>
    </recommendedName>
</protein>
<proteinExistence type="predicted"/>
<keyword evidence="3" id="KW-1185">Reference proteome</keyword>
<keyword evidence="1" id="KW-0812">Transmembrane</keyword>
<sequence length="91" mass="10331">MSTTTDTNQQIIVVVVAGGGPVGLTFALNLTMMMGKNAKIIIYEGRWFVDGQGEMRWQDEKQGKTRRDQVVTLQDHVIEQMPDYIKQGLFR</sequence>
<evidence type="ECO:0008006" key="4">
    <source>
        <dbReference type="Google" id="ProtNLM"/>
    </source>
</evidence>
<keyword evidence="1" id="KW-0472">Membrane</keyword>
<dbReference type="AlphaFoldDB" id="A0A821R563"/>
<gene>
    <name evidence="2" type="ORF">UJA718_LOCUS42844</name>
</gene>
<keyword evidence="1" id="KW-1133">Transmembrane helix</keyword>